<dbReference type="InterPro" id="IPR002401">
    <property type="entry name" value="Cyt_P450_E_grp-I"/>
</dbReference>
<feature type="binding site" description="axial binding residue" evidence="11">
    <location>
        <position position="465"/>
    </location>
    <ligand>
        <name>heme</name>
        <dbReference type="ChEBI" id="CHEBI:30413"/>
    </ligand>
    <ligandPart>
        <name>Fe</name>
        <dbReference type="ChEBI" id="CHEBI:18248"/>
    </ligandPart>
</feature>
<dbReference type="EMBL" id="OX459118">
    <property type="protein sequence ID" value="CAI9088910.1"/>
    <property type="molecule type" value="Genomic_DNA"/>
</dbReference>
<organism evidence="14 15">
    <name type="scientific">Oldenlandia corymbosa var. corymbosa</name>
    <dbReference type="NCBI Taxonomy" id="529605"/>
    <lineage>
        <taxon>Eukaryota</taxon>
        <taxon>Viridiplantae</taxon>
        <taxon>Streptophyta</taxon>
        <taxon>Embryophyta</taxon>
        <taxon>Tracheophyta</taxon>
        <taxon>Spermatophyta</taxon>
        <taxon>Magnoliopsida</taxon>
        <taxon>eudicotyledons</taxon>
        <taxon>Gunneridae</taxon>
        <taxon>Pentapetalae</taxon>
        <taxon>asterids</taxon>
        <taxon>lamiids</taxon>
        <taxon>Gentianales</taxon>
        <taxon>Rubiaceae</taxon>
        <taxon>Rubioideae</taxon>
        <taxon>Spermacoceae</taxon>
        <taxon>Hedyotis-Oldenlandia complex</taxon>
        <taxon>Oldenlandia</taxon>
    </lineage>
</organism>
<evidence type="ECO:0000313" key="14">
    <source>
        <dbReference type="EMBL" id="CAI9088910.1"/>
    </source>
</evidence>
<sequence>MVEVINTNIVIVTLVLVTLFSVVWKILNDFWFRPKKLEKFLRSQGFKGNPYRLFYGDMKDMAAVVQQAHSKPIKHDEYLVPYIIPYHHQMIQKFEKCFIWYGPYPVLIITDPKMIKDITYKHTIFQRPTLSPLDRLLVTGLFIKEGDEWAKRRKIINPAFTLEKLKNMVPSMYVSCRELVDKWETSIQGKESCEIDVWPDFANLTADVISRTAFGSRFEEGRRIFELQRELFFLIYQCSQTIYIKGSRFLPTKRNRRMKGIFRESNAIMRDLIKKREERMKDEENSEDLLGILLESNLKEIKENGNKKSCGLTTDDVVEECNLFYFAGQETTSNLLVWTMIMLGIHRDWQEKAREEVSQVFGNNELELEGLHRLKIVTMILNEVLRIFPPALNIGRSTHETTKLGDIIVPPRTGILVNLPLVHHDPQIWGDDVKEFNPERFSQGVAKATKKPNSYLPFSMGPRICIGQNFALNEAKVAFALILPSFSFEVSPSYEHAPFPRFTIQPRFGAKMILRKL</sequence>
<evidence type="ECO:0000256" key="9">
    <source>
        <dbReference type="ARBA" id="ARBA00023033"/>
    </source>
</evidence>
<evidence type="ECO:0000256" key="3">
    <source>
        <dbReference type="ARBA" id="ARBA00022617"/>
    </source>
</evidence>
<keyword evidence="3 11" id="KW-0349">Heme</keyword>
<dbReference type="Pfam" id="PF00067">
    <property type="entry name" value="p450"/>
    <property type="match status" value="1"/>
</dbReference>
<dbReference type="InterPro" id="IPR036396">
    <property type="entry name" value="Cyt_P450_sf"/>
</dbReference>
<dbReference type="PRINTS" id="PR00463">
    <property type="entry name" value="EP450I"/>
</dbReference>
<evidence type="ECO:0000256" key="13">
    <source>
        <dbReference type="SAM" id="Phobius"/>
    </source>
</evidence>
<dbReference type="GO" id="GO:0020037">
    <property type="term" value="F:heme binding"/>
    <property type="evidence" value="ECO:0007669"/>
    <property type="project" value="InterPro"/>
</dbReference>
<keyword evidence="10 13" id="KW-0472">Membrane</keyword>
<evidence type="ECO:0000256" key="4">
    <source>
        <dbReference type="ARBA" id="ARBA00022692"/>
    </source>
</evidence>
<evidence type="ECO:0000256" key="10">
    <source>
        <dbReference type="ARBA" id="ARBA00023136"/>
    </source>
</evidence>
<evidence type="ECO:0000256" key="8">
    <source>
        <dbReference type="ARBA" id="ARBA00023004"/>
    </source>
</evidence>
<evidence type="ECO:0000256" key="5">
    <source>
        <dbReference type="ARBA" id="ARBA00022723"/>
    </source>
</evidence>
<evidence type="ECO:0000256" key="7">
    <source>
        <dbReference type="ARBA" id="ARBA00023002"/>
    </source>
</evidence>
<keyword evidence="6 13" id="KW-1133">Transmembrane helix</keyword>
<dbReference type="GO" id="GO:0016020">
    <property type="term" value="C:membrane"/>
    <property type="evidence" value="ECO:0007669"/>
    <property type="project" value="UniProtKB-SubCell"/>
</dbReference>
<proteinExistence type="inferred from homology"/>
<dbReference type="Gene3D" id="1.10.630.10">
    <property type="entry name" value="Cytochrome P450"/>
    <property type="match status" value="1"/>
</dbReference>
<keyword evidence="9 12" id="KW-0503">Monooxygenase</keyword>
<evidence type="ECO:0000256" key="12">
    <source>
        <dbReference type="RuleBase" id="RU000461"/>
    </source>
</evidence>
<dbReference type="GO" id="GO:0004497">
    <property type="term" value="F:monooxygenase activity"/>
    <property type="evidence" value="ECO:0007669"/>
    <property type="project" value="UniProtKB-KW"/>
</dbReference>
<evidence type="ECO:0000256" key="2">
    <source>
        <dbReference type="ARBA" id="ARBA00010617"/>
    </source>
</evidence>
<evidence type="ECO:0000256" key="6">
    <source>
        <dbReference type="ARBA" id="ARBA00022989"/>
    </source>
</evidence>
<dbReference type="PROSITE" id="PS00086">
    <property type="entry name" value="CYTOCHROME_P450"/>
    <property type="match status" value="1"/>
</dbReference>
<name>A0AAV1C0A1_OLDCO</name>
<evidence type="ECO:0000313" key="15">
    <source>
        <dbReference type="Proteomes" id="UP001161247"/>
    </source>
</evidence>
<dbReference type="GO" id="GO:0005506">
    <property type="term" value="F:iron ion binding"/>
    <property type="evidence" value="ECO:0007669"/>
    <property type="project" value="InterPro"/>
</dbReference>
<keyword evidence="8 11" id="KW-0408">Iron</keyword>
<protein>
    <submittedName>
        <fullName evidence="14">OLC1v1023366C1</fullName>
    </submittedName>
</protein>
<dbReference type="InterPro" id="IPR017972">
    <property type="entry name" value="Cyt_P450_CS"/>
</dbReference>
<feature type="transmembrane region" description="Helical" evidence="13">
    <location>
        <begin position="6"/>
        <end position="27"/>
    </location>
</feature>
<comment type="subcellular location">
    <subcellularLocation>
        <location evidence="1">Membrane</location>
    </subcellularLocation>
</comment>
<evidence type="ECO:0000256" key="11">
    <source>
        <dbReference type="PIRSR" id="PIRSR602401-1"/>
    </source>
</evidence>
<comment type="similarity">
    <text evidence="2 12">Belongs to the cytochrome P450 family.</text>
</comment>
<dbReference type="GO" id="GO:0016705">
    <property type="term" value="F:oxidoreductase activity, acting on paired donors, with incorporation or reduction of molecular oxygen"/>
    <property type="evidence" value="ECO:0007669"/>
    <property type="project" value="InterPro"/>
</dbReference>
<keyword evidence="5 11" id="KW-0479">Metal-binding</keyword>
<dbReference type="InterPro" id="IPR001128">
    <property type="entry name" value="Cyt_P450"/>
</dbReference>
<keyword evidence="15" id="KW-1185">Reference proteome</keyword>
<reference evidence="14" key="1">
    <citation type="submission" date="2023-03" db="EMBL/GenBank/DDBJ databases">
        <authorList>
            <person name="Julca I."/>
        </authorList>
    </citation>
    <scope>NUCLEOTIDE SEQUENCE</scope>
</reference>
<accession>A0AAV1C0A1</accession>
<comment type="cofactor">
    <cofactor evidence="11">
        <name>heme</name>
        <dbReference type="ChEBI" id="CHEBI:30413"/>
    </cofactor>
</comment>
<dbReference type="PANTHER" id="PTHR24282:SF254">
    <property type="entry name" value="CYTOCHROME P450 CYP72A219-LIKE"/>
    <property type="match status" value="1"/>
</dbReference>
<dbReference type="PANTHER" id="PTHR24282">
    <property type="entry name" value="CYTOCHROME P450 FAMILY MEMBER"/>
    <property type="match status" value="1"/>
</dbReference>
<gene>
    <name evidence="14" type="ORF">OLC1_LOCUS1370</name>
</gene>
<evidence type="ECO:0000256" key="1">
    <source>
        <dbReference type="ARBA" id="ARBA00004370"/>
    </source>
</evidence>
<dbReference type="SUPFAM" id="SSF48264">
    <property type="entry name" value="Cytochrome P450"/>
    <property type="match status" value="1"/>
</dbReference>
<dbReference type="InterPro" id="IPR050665">
    <property type="entry name" value="Cytochrome_P450_Monooxygen"/>
</dbReference>
<keyword evidence="4 13" id="KW-0812">Transmembrane</keyword>
<dbReference type="PRINTS" id="PR00385">
    <property type="entry name" value="P450"/>
</dbReference>
<keyword evidence="7 12" id="KW-0560">Oxidoreductase</keyword>
<dbReference type="Proteomes" id="UP001161247">
    <property type="component" value="Chromosome 1"/>
</dbReference>
<dbReference type="AlphaFoldDB" id="A0AAV1C0A1"/>